<dbReference type="Proteomes" id="UP000679388">
    <property type="component" value="Chromosome"/>
</dbReference>
<reference evidence="1" key="1">
    <citation type="submission" date="2020-07" db="EMBL/GenBank/DDBJ databases">
        <title>Acinetobacter junii strain YR7 chromosome and plasmid pNDM-YR7.</title>
        <authorList>
            <person name="Tang B."/>
        </authorList>
    </citation>
    <scope>NUCLEOTIDE SEQUENCE</scope>
    <source>
        <strain evidence="1">YR7</strain>
    </source>
</reference>
<evidence type="ECO:0000313" key="1">
    <source>
        <dbReference type="EMBL" id="QUY37406.1"/>
    </source>
</evidence>
<dbReference type="RefSeq" id="WP_212639206.1">
    <property type="nucleotide sequence ID" value="NZ_CP059558.1"/>
</dbReference>
<gene>
    <name evidence="1" type="ORF">H2677_04270</name>
</gene>
<dbReference type="EMBL" id="CP059558">
    <property type="protein sequence ID" value="QUY37406.1"/>
    <property type="molecule type" value="Genomic_DNA"/>
</dbReference>
<evidence type="ECO:0000313" key="2">
    <source>
        <dbReference type="Proteomes" id="UP000679388"/>
    </source>
</evidence>
<proteinExistence type="predicted"/>
<sequence length="213" mass="25468">MSKAKAIELRKQWDNDSNSAKRLENKKTPIADMIDGVLAEDDLLIISNTKKRIRHLSQVLESLHDIYLKNKDLYGDSFLAFVGDQVIRGWPWKDFPFASIQAYDLIKENNIKLYLTQKDRKLRKQLKCKKIQYEHWTPISFFRDVFHLSETPLDAETFYHLLIEYYRVVLVTEEENKLLDKNNRWWRPSDTYEKLGISILNREETWQQLSDEN</sequence>
<dbReference type="GeneID" id="70091720"/>
<organism evidence="1 2">
    <name type="scientific">Acinetobacter junii</name>
    <dbReference type="NCBI Taxonomy" id="40215"/>
    <lineage>
        <taxon>Bacteria</taxon>
        <taxon>Pseudomonadati</taxon>
        <taxon>Pseudomonadota</taxon>
        <taxon>Gammaproteobacteria</taxon>
        <taxon>Moraxellales</taxon>
        <taxon>Moraxellaceae</taxon>
        <taxon>Acinetobacter</taxon>
    </lineage>
</organism>
<accession>A0AAX1MJC1</accession>
<dbReference type="AlphaFoldDB" id="A0AAX1MJC1"/>
<protein>
    <submittedName>
        <fullName evidence="1">Uncharacterized protein</fullName>
    </submittedName>
</protein>
<name>A0AAX1MJC1_ACIJU</name>